<dbReference type="Gene3D" id="1.10.601.10">
    <property type="entry name" value="RNA Polymerase Primary Sigma Factor"/>
    <property type="match status" value="1"/>
</dbReference>
<keyword evidence="2" id="KW-0731">Sigma factor</keyword>
<dbReference type="PANTHER" id="PTHR30603:SF60">
    <property type="entry name" value="RNA POLYMERASE SIGMA FACTOR RPOD"/>
    <property type="match status" value="1"/>
</dbReference>
<dbReference type="Pfam" id="PF04545">
    <property type="entry name" value="Sigma70_r4"/>
    <property type="match status" value="1"/>
</dbReference>
<dbReference type="NCBIfam" id="TIGR02937">
    <property type="entry name" value="sigma70-ECF"/>
    <property type="match status" value="1"/>
</dbReference>
<accession>A0A518CIU2</accession>
<evidence type="ECO:0000256" key="2">
    <source>
        <dbReference type="ARBA" id="ARBA00023082"/>
    </source>
</evidence>
<reference evidence="6 7" key="1">
    <citation type="submission" date="2019-02" db="EMBL/GenBank/DDBJ databases">
        <title>Deep-cultivation of Planctomycetes and their phenomic and genomic characterization uncovers novel biology.</title>
        <authorList>
            <person name="Wiegand S."/>
            <person name="Jogler M."/>
            <person name="Boedeker C."/>
            <person name="Pinto D."/>
            <person name="Vollmers J."/>
            <person name="Rivas-Marin E."/>
            <person name="Kohn T."/>
            <person name="Peeters S.H."/>
            <person name="Heuer A."/>
            <person name="Rast P."/>
            <person name="Oberbeckmann S."/>
            <person name="Bunk B."/>
            <person name="Jeske O."/>
            <person name="Meyerdierks A."/>
            <person name="Storesund J.E."/>
            <person name="Kallscheuer N."/>
            <person name="Luecker S."/>
            <person name="Lage O.M."/>
            <person name="Pohl T."/>
            <person name="Merkel B.J."/>
            <person name="Hornburger P."/>
            <person name="Mueller R.-W."/>
            <person name="Bruemmer F."/>
            <person name="Labrenz M."/>
            <person name="Spormann A.M."/>
            <person name="Op den Camp H."/>
            <person name="Overmann J."/>
            <person name="Amann R."/>
            <person name="Jetten M.S.M."/>
            <person name="Mascher T."/>
            <person name="Medema M.H."/>
            <person name="Devos D.P."/>
            <person name="Kaster A.-K."/>
            <person name="Ovreas L."/>
            <person name="Rohde M."/>
            <person name="Galperin M.Y."/>
            <person name="Jogler C."/>
        </authorList>
    </citation>
    <scope>NUCLEOTIDE SEQUENCE [LARGE SCALE GENOMIC DNA]</scope>
    <source>
        <strain evidence="6 7">Pla110</strain>
    </source>
</reference>
<evidence type="ECO:0000313" key="7">
    <source>
        <dbReference type="Proteomes" id="UP000317178"/>
    </source>
</evidence>
<dbReference type="GO" id="GO:0016987">
    <property type="term" value="F:sigma factor activity"/>
    <property type="evidence" value="ECO:0007669"/>
    <property type="project" value="UniProtKB-KW"/>
</dbReference>
<dbReference type="InterPro" id="IPR014284">
    <property type="entry name" value="RNA_pol_sigma-70_dom"/>
</dbReference>
<dbReference type="SUPFAM" id="SSF88659">
    <property type="entry name" value="Sigma3 and sigma4 domains of RNA polymerase sigma factors"/>
    <property type="match status" value="1"/>
</dbReference>
<sequence>MSRYHHPAIKLLTDQQVRYAPVEARLKQVERAEKFLAELDREVVYLYPQVSEHVLGYKGEHYPNLELSGEELAHDLRLFIEDLSGSANINAESVGEPVLTVKDVSHRYNVSTKTVDRWRDQGLVSRRFKFGNRKRIGFLKSSVERFVSQFGDKVERGMNFSQLTDEEREEIIQRARRLARVGGCPTEISKRLAERLGRSQEAIRYTLKNYDIENPENAIFPSAHSALTEDEKVEIYRRFKQGDSVADLSRRYCRKRNSIYRILNEVRAERLLEQKIDYMDSPEFEERKADEIILGPPPTTDKKKSAVKVPPGLPPYLASLYSVPLLTREEEAHFFRKMNYLKFKANKLREELEVRHLDTGKMDQIEECLEQSQTVKNFLTRSNLRLVVSIAKKHVKPEVNFFEMISDGNMSLIRAIEKFDYTKGFKFSTYASWAIMKNYARSIPAEHTHRDRYRTGKEEMFSQSHDDGSNPFQQEMDHKKQRLAVLDILERLDEREKGILVSRYGLEKGSEPQTLEQVGREFGVTKERIRQLESRALQKLRKIATAEPIDVPGV</sequence>
<dbReference type="InterPro" id="IPR013325">
    <property type="entry name" value="RNA_pol_sigma_r2"/>
</dbReference>
<keyword evidence="4" id="KW-0804">Transcription</keyword>
<dbReference type="InterPro" id="IPR014875">
    <property type="entry name" value="Mor_transcription_activator"/>
</dbReference>
<evidence type="ECO:0000256" key="3">
    <source>
        <dbReference type="ARBA" id="ARBA00023125"/>
    </source>
</evidence>
<evidence type="ECO:0000256" key="1">
    <source>
        <dbReference type="ARBA" id="ARBA00023015"/>
    </source>
</evidence>
<dbReference type="PROSITE" id="PS00716">
    <property type="entry name" value="SIGMA70_2"/>
    <property type="match status" value="1"/>
</dbReference>
<proteinExistence type="predicted"/>
<dbReference type="InterPro" id="IPR036388">
    <property type="entry name" value="WH-like_DNA-bd_sf"/>
</dbReference>
<dbReference type="InterPro" id="IPR013324">
    <property type="entry name" value="RNA_pol_sigma_r3/r4-like"/>
</dbReference>
<dbReference type="Gene3D" id="1.10.10.10">
    <property type="entry name" value="Winged helix-like DNA-binding domain superfamily/Winged helix DNA-binding domain"/>
    <property type="match status" value="1"/>
</dbReference>
<dbReference type="RefSeq" id="WP_197440494.1">
    <property type="nucleotide sequence ID" value="NZ_CP036281.1"/>
</dbReference>
<dbReference type="InterPro" id="IPR050239">
    <property type="entry name" value="Sigma-70_RNA_pol_init_factors"/>
</dbReference>
<evidence type="ECO:0000259" key="5">
    <source>
        <dbReference type="PROSITE" id="PS00716"/>
    </source>
</evidence>
<keyword evidence="7" id="KW-1185">Reference proteome</keyword>
<dbReference type="EMBL" id="CP036281">
    <property type="protein sequence ID" value="QDU79152.1"/>
    <property type="molecule type" value="Genomic_DNA"/>
</dbReference>
<gene>
    <name evidence="6" type="primary">hrdA</name>
    <name evidence="6" type="ORF">Pla110_08570</name>
</gene>
<dbReference type="InterPro" id="IPR000943">
    <property type="entry name" value="RNA_pol_sigma70"/>
</dbReference>
<evidence type="ECO:0000256" key="4">
    <source>
        <dbReference type="ARBA" id="ARBA00023163"/>
    </source>
</evidence>
<keyword evidence="1" id="KW-0805">Transcription regulation</keyword>
<name>A0A518CIU2_9PLAN</name>
<dbReference type="Pfam" id="PF04542">
    <property type="entry name" value="Sigma70_r2"/>
    <property type="match status" value="1"/>
</dbReference>
<dbReference type="Pfam" id="PF08765">
    <property type="entry name" value="Mor"/>
    <property type="match status" value="1"/>
</dbReference>
<dbReference type="Proteomes" id="UP000317178">
    <property type="component" value="Chromosome"/>
</dbReference>
<dbReference type="AlphaFoldDB" id="A0A518CIU2"/>
<dbReference type="Gene3D" id="1.10.10.60">
    <property type="entry name" value="Homeodomain-like"/>
    <property type="match status" value="1"/>
</dbReference>
<keyword evidence="3" id="KW-0238">DNA-binding</keyword>
<dbReference type="SUPFAM" id="SSF88946">
    <property type="entry name" value="Sigma2 domain of RNA polymerase sigma factors"/>
    <property type="match status" value="1"/>
</dbReference>
<protein>
    <submittedName>
        <fullName evidence="6">RNA polymerase principal sigma factor HrdA</fullName>
    </submittedName>
</protein>
<dbReference type="CDD" id="cd06171">
    <property type="entry name" value="Sigma70_r4"/>
    <property type="match status" value="1"/>
</dbReference>
<dbReference type="InterPro" id="IPR007627">
    <property type="entry name" value="RNA_pol_sigma70_r2"/>
</dbReference>
<feature type="domain" description="RNA polymerase sigma-70" evidence="5">
    <location>
        <begin position="514"/>
        <end position="540"/>
    </location>
</feature>
<dbReference type="PRINTS" id="PR00046">
    <property type="entry name" value="SIGMA70FCT"/>
</dbReference>
<dbReference type="KEGG" id="plon:Pla110_08570"/>
<dbReference type="InterPro" id="IPR007630">
    <property type="entry name" value="RNA_pol_sigma70_r4"/>
</dbReference>
<evidence type="ECO:0000313" key="6">
    <source>
        <dbReference type="EMBL" id="QDU79152.1"/>
    </source>
</evidence>
<dbReference type="GO" id="GO:0006352">
    <property type="term" value="P:DNA-templated transcription initiation"/>
    <property type="evidence" value="ECO:0007669"/>
    <property type="project" value="InterPro"/>
</dbReference>
<dbReference type="GO" id="GO:0003677">
    <property type="term" value="F:DNA binding"/>
    <property type="evidence" value="ECO:0007669"/>
    <property type="project" value="UniProtKB-KW"/>
</dbReference>
<organism evidence="6 7">
    <name type="scientific">Polystyrenella longa</name>
    <dbReference type="NCBI Taxonomy" id="2528007"/>
    <lineage>
        <taxon>Bacteria</taxon>
        <taxon>Pseudomonadati</taxon>
        <taxon>Planctomycetota</taxon>
        <taxon>Planctomycetia</taxon>
        <taxon>Planctomycetales</taxon>
        <taxon>Planctomycetaceae</taxon>
        <taxon>Polystyrenella</taxon>
    </lineage>
</organism>
<dbReference type="PANTHER" id="PTHR30603">
    <property type="entry name" value="RNA POLYMERASE SIGMA FACTOR RPO"/>
    <property type="match status" value="1"/>
</dbReference>